<keyword evidence="3" id="KW-0677">Repeat</keyword>
<evidence type="ECO:0000256" key="5">
    <source>
        <dbReference type="ARBA" id="ARBA00022889"/>
    </source>
</evidence>
<dbReference type="GO" id="GO:0007156">
    <property type="term" value="P:homophilic cell adhesion via plasma membrane adhesion molecules"/>
    <property type="evidence" value="ECO:0007669"/>
    <property type="project" value="InterPro"/>
</dbReference>
<dbReference type="Proteomes" id="UP000230750">
    <property type="component" value="Unassembled WGS sequence"/>
</dbReference>
<dbReference type="EMBL" id="MRZV01000349">
    <property type="protein sequence ID" value="PIK51961.1"/>
    <property type="molecule type" value="Genomic_DNA"/>
</dbReference>
<keyword evidence="12" id="KW-1185">Reference proteome</keyword>
<keyword evidence="5" id="KW-0130">Cell adhesion</keyword>
<dbReference type="OrthoDB" id="6252479at2759"/>
<dbReference type="PROSITE" id="PS50268">
    <property type="entry name" value="CADHERIN_2"/>
    <property type="match status" value="4"/>
</dbReference>
<dbReference type="GO" id="GO:0009653">
    <property type="term" value="P:anatomical structure morphogenesis"/>
    <property type="evidence" value="ECO:0007669"/>
    <property type="project" value="UniProtKB-ARBA"/>
</dbReference>
<keyword evidence="7" id="KW-0472">Membrane</keyword>
<dbReference type="STRING" id="307972.A0A2G8KVE1"/>
<dbReference type="PROSITE" id="PS00232">
    <property type="entry name" value="CADHERIN_1"/>
    <property type="match status" value="1"/>
</dbReference>
<keyword evidence="2" id="KW-0812">Transmembrane</keyword>
<evidence type="ECO:0000256" key="2">
    <source>
        <dbReference type="ARBA" id="ARBA00022692"/>
    </source>
</evidence>
<evidence type="ECO:0000256" key="8">
    <source>
        <dbReference type="ARBA" id="ARBA00023180"/>
    </source>
</evidence>
<dbReference type="PANTHER" id="PTHR24026">
    <property type="entry name" value="FAT ATYPICAL CADHERIN-RELATED"/>
    <property type="match status" value="1"/>
</dbReference>
<evidence type="ECO:0000256" key="4">
    <source>
        <dbReference type="ARBA" id="ARBA00022837"/>
    </source>
</evidence>
<dbReference type="FunFam" id="2.60.40.60:FF:000081">
    <property type="entry name" value="protocadherin Fat 4"/>
    <property type="match status" value="1"/>
</dbReference>
<dbReference type="InterPro" id="IPR002126">
    <property type="entry name" value="Cadherin-like_dom"/>
</dbReference>
<accession>A0A2G8KVE1</accession>
<evidence type="ECO:0000259" key="10">
    <source>
        <dbReference type="PROSITE" id="PS50268"/>
    </source>
</evidence>
<dbReference type="GO" id="GO:0005886">
    <property type="term" value="C:plasma membrane"/>
    <property type="evidence" value="ECO:0007669"/>
    <property type="project" value="UniProtKB-SubCell"/>
</dbReference>
<protein>
    <submittedName>
        <fullName evidence="11">Putative protocadherin Fat 4</fullName>
    </submittedName>
</protein>
<name>A0A2G8KVE1_STIJA</name>
<comment type="subcellular location">
    <subcellularLocation>
        <location evidence="1">Membrane</location>
    </subcellularLocation>
</comment>
<dbReference type="CDD" id="cd11304">
    <property type="entry name" value="Cadherin_repeat"/>
    <property type="match status" value="4"/>
</dbReference>
<evidence type="ECO:0000256" key="7">
    <source>
        <dbReference type="ARBA" id="ARBA00023136"/>
    </source>
</evidence>
<feature type="domain" description="Cadherin" evidence="10">
    <location>
        <begin position="310"/>
        <end position="408"/>
    </location>
</feature>
<keyword evidence="8" id="KW-0325">Glycoprotein</keyword>
<dbReference type="AlphaFoldDB" id="A0A2G8KVE1"/>
<evidence type="ECO:0000256" key="3">
    <source>
        <dbReference type="ARBA" id="ARBA00022737"/>
    </source>
</evidence>
<comment type="caution">
    <text evidence="11">The sequence shown here is derived from an EMBL/GenBank/DDBJ whole genome shotgun (WGS) entry which is preliminary data.</text>
</comment>
<dbReference type="InterPro" id="IPR020894">
    <property type="entry name" value="Cadherin_CS"/>
</dbReference>
<reference evidence="11 12" key="1">
    <citation type="journal article" date="2017" name="PLoS Biol.">
        <title>The sea cucumber genome provides insights into morphological evolution and visceral regeneration.</title>
        <authorList>
            <person name="Zhang X."/>
            <person name="Sun L."/>
            <person name="Yuan J."/>
            <person name="Sun Y."/>
            <person name="Gao Y."/>
            <person name="Zhang L."/>
            <person name="Li S."/>
            <person name="Dai H."/>
            <person name="Hamel J.F."/>
            <person name="Liu C."/>
            <person name="Yu Y."/>
            <person name="Liu S."/>
            <person name="Lin W."/>
            <person name="Guo K."/>
            <person name="Jin S."/>
            <person name="Xu P."/>
            <person name="Storey K.B."/>
            <person name="Huan P."/>
            <person name="Zhang T."/>
            <person name="Zhou Y."/>
            <person name="Zhang J."/>
            <person name="Lin C."/>
            <person name="Li X."/>
            <person name="Xing L."/>
            <person name="Huo D."/>
            <person name="Sun M."/>
            <person name="Wang L."/>
            <person name="Mercier A."/>
            <person name="Li F."/>
            <person name="Yang H."/>
            <person name="Xiang J."/>
        </authorList>
    </citation>
    <scope>NUCLEOTIDE SEQUENCE [LARGE SCALE GENOMIC DNA]</scope>
    <source>
        <strain evidence="11">Shaxun</strain>
        <tissue evidence="11">Muscle</tissue>
    </source>
</reference>
<dbReference type="GO" id="GO:0005509">
    <property type="term" value="F:calcium ion binding"/>
    <property type="evidence" value="ECO:0007669"/>
    <property type="project" value="UniProtKB-UniRule"/>
</dbReference>
<keyword evidence="6" id="KW-1133">Transmembrane helix</keyword>
<feature type="domain" description="Cadherin" evidence="10">
    <location>
        <begin position="208"/>
        <end position="309"/>
    </location>
</feature>
<organism evidence="11 12">
    <name type="scientific">Stichopus japonicus</name>
    <name type="common">Sea cucumber</name>
    <dbReference type="NCBI Taxonomy" id="307972"/>
    <lineage>
        <taxon>Eukaryota</taxon>
        <taxon>Metazoa</taxon>
        <taxon>Echinodermata</taxon>
        <taxon>Eleutherozoa</taxon>
        <taxon>Echinozoa</taxon>
        <taxon>Holothuroidea</taxon>
        <taxon>Aspidochirotacea</taxon>
        <taxon>Aspidochirotida</taxon>
        <taxon>Stichopodidae</taxon>
        <taxon>Apostichopus</taxon>
    </lineage>
</organism>
<evidence type="ECO:0000256" key="1">
    <source>
        <dbReference type="ARBA" id="ARBA00004370"/>
    </source>
</evidence>
<feature type="domain" description="Cadherin" evidence="10">
    <location>
        <begin position="10"/>
        <end position="94"/>
    </location>
</feature>
<evidence type="ECO:0000313" key="12">
    <source>
        <dbReference type="Proteomes" id="UP000230750"/>
    </source>
</evidence>
<dbReference type="InterPro" id="IPR015919">
    <property type="entry name" value="Cadherin-like_sf"/>
</dbReference>
<feature type="domain" description="Cadherin" evidence="10">
    <location>
        <begin position="95"/>
        <end position="208"/>
    </location>
</feature>
<dbReference type="SUPFAM" id="SSF49313">
    <property type="entry name" value="Cadherin-like"/>
    <property type="match status" value="4"/>
</dbReference>
<dbReference type="PANTHER" id="PTHR24026:SF126">
    <property type="entry name" value="PROTOCADHERIN FAT 4"/>
    <property type="match status" value="1"/>
</dbReference>
<dbReference type="SMART" id="SM00112">
    <property type="entry name" value="CA"/>
    <property type="match status" value="4"/>
</dbReference>
<dbReference type="FunFam" id="2.60.40.60:FF:000134">
    <property type="entry name" value="protocadherin Fat 4"/>
    <property type="match status" value="1"/>
</dbReference>
<dbReference type="PRINTS" id="PR00205">
    <property type="entry name" value="CADHERIN"/>
</dbReference>
<evidence type="ECO:0000256" key="6">
    <source>
        <dbReference type="ARBA" id="ARBA00022989"/>
    </source>
</evidence>
<proteinExistence type="predicted"/>
<dbReference type="Pfam" id="PF00028">
    <property type="entry name" value="Cadherin"/>
    <property type="match status" value="4"/>
</dbReference>
<evidence type="ECO:0000313" key="11">
    <source>
        <dbReference type="EMBL" id="PIK51961.1"/>
    </source>
</evidence>
<keyword evidence="4 9" id="KW-0106">Calcium</keyword>
<dbReference type="Gene3D" id="2.60.40.60">
    <property type="entry name" value="Cadherins"/>
    <property type="match status" value="4"/>
</dbReference>
<evidence type="ECO:0000256" key="9">
    <source>
        <dbReference type="PROSITE-ProRule" id="PRU00043"/>
    </source>
</evidence>
<gene>
    <name evidence="11" type="ORF">BSL78_11169</name>
</gene>
<sequence length="432" mass="46188">MCRTRGSGDVSICDRRRPRPEQFDIILYRSGEHRGVFRMDSDSGDLYLAKLLDHETKAEYHLNVSAQDSGSPTLTSFASVVVRVRDCNDNAPTFSQVNIVKEIEEGLVPGTEVATVLAQDFDSGINGRVSHSILSQRPDFDFFQINEATGVISIQTPIDLESLPESSEGVVTVIVQAIDQALPVSSRQTATASVTFSIRDVNDNPPEIVSQSAAAVSPGASEGTQVTTVVATDIDSGDNADLRYSLMTSQVPFSIHPTSGVLTVSGRLDSSLSPYSLVVRVQDGGSPPLSSQSTLSVIVTEAQSTGPEFSQDLYSGQIQEGQPTGSPIVTVSASYSNGQAAVVRYYITSIAMGGVQTRNYFSIDASSGIISTSLHIDRESFAQEPNFALTVTAADVGSVPSKTRSVQVSKPLLLLSMKISNHENGYKLHFAL</sequence>